<reference evidence="1 2" key="1">
    <citation type="journal article" date="2019" name="Nat. Ecol. Evol.">
        <title>Megaphylogeny resolves global patterns of mushroom evolution.</title>
        <authorList>
            <person name="Varga T."/>
            <person name="Krizsan K."/>
            <person name="Foldi C."/>
            <person name="Dima B."/>
            <person name="Sanchez-Garcia M."/>
            <person name="Sanchez-Ramirez S."/>
            <person name="Szollosi G.J."/>
            <person name="Szarkandi J.G."/>
            <person name="Papp V."/>
            <person name="Albert L."/>
            <person name="Andreopoulos W."/>
            <person name="Angelini C."/>
            <person name="Antonin V."/>
            <person name="Barry K.W."/>
            <person name="Bougher N.L."/>
            <person name="Buchanan P."/>
            <person name="Buyck B."/>
            <person name="Bense V."/>
            <person name="Catcheside P."/>
            <person name="Chovatia M."/>
            <person name="Cooper J."/>
            <person name="Damon W."/>
            <person name="Desjardin D."/>
            <person name="Finy P."/>
            <person name="Geml J."/>
            <person name="Haridas S."/>
            <person name="Hughes K."/>
            <person name="Justo A."/>
            <person name="Karasinski D."/>
            <person name="Kautmanova I."/>
            <person name="Kiss B."/>
            <person name="Kocsube S."/>
            <person name="Kotiranta H."/>
            <person name="LaButti K.M."/>
            <person name="Lechner B.E."/>
            <person name="Liimatainen K."/>
            <person name="Lipzen A."/>
            <person name="Lukacs Z."/>
            <person name="Mihaltcheva S."/>
            <person name="Morgado L.N."/>
            <person name="Niskanen T."/>
            <person name="Noordeloos M.E."/>
            <person name="Ohm R.A."/>
            <person name="Ortiz-Santana B."/>
            <person name="Ovrebo C."/>
            <person name="Racz N."/>
            <person name="Riley R."/>
            <person name="Savchenko A."/>
            <person name="Shiryaev A."/>
            <person name="Soop K."/>
            <person name="Spirin V."/>
            <person name="Szebenyi C."/>
            <person name="Tomsovsky M."/>
            <person name="Tulloss R.E."/>
            <person name="Uehling J."/>
            <person name="Grigoriev I.V."/>
            <person name="Vagvolgyi C."/>
            <person name="Papp T."/>
            <person name="Martin F.M."/>
            <person name="Miettinen O."/>
            <person name="Hibbett D.S."/>
            <person name="Nagy L.G."/>
        </authorList>
    </citation>
    <scope>NUCLEOTIDE SEQUENCE [LARGE SCALE GENOMIC DNA]</scope>
    <source>
        <strain evidence="1 2">CBS 121175</strain>
    </source>
</reference>
<proteinExistence type="predicted"/>
<dbReference type="EMBL" id="ML210234">
    <property type="protein sequence ID" value="TFK22704.1"/>
    <property type="molecule type" value="Genomic_DNA"/>
</dbReference>
<dbReference type="Proteomes" id="UP000307440">
    <property type="component" value="Unassembled WGS sequence"/>
</dbReference>
<keyword evidence="2" id="KW-1185">Reference proteome</keyword>
<dbReference type="AlphaFoldDB" id="A0A5C3KQN3"/>
<organism evidence="1 2">
    <name type="scientific">Coprinopsis marcescibilis</name>
    <name type="common">Agaric fungus</name>
    <name type="synonym">Psathyrella marcescibilis</name>
    <dbReference type="NCBI Taxonomy" id="230819"/>
    <lineage>
        <taxon>Eukaryota</taxon>
        <taxon>Fungi</taxon>
        <taxon>Dikarya</taxon>
        <taxon>Basidiomycota</taxon>
        <taxon>Agaricomycotina</taxon>
        <taxon>Agaricomycetes</taxon>
        <taxon>Agaricomycetidae</taxon>
        <taxon>Agaricales</taxon>
        <taxon>Agaricineae</taxon>
        <taxon>Psathyrellaceae</taxon>
        <taxon>Coprinopsis</taxon>
    </lineage>
</organism>
<accession>A0A5C3KQN3</accession>
<evidence type="ECO:0000313" key="2">
    <source>
        <dbReference type="Proteomes" id="UP000307440"/>
    </source>
</evidence>
<protein>
    <submittedName>
        <fullName evidence="1">Uncharacterized protein</fullName>
    </submittedName>
</protein>
<sequence length="116" mass="12780">MENTAPSKGVGLIQVELAIQSLLQKLPKQSTRRVVLASTKSRSNLSRHYSDCRRWRGNRQEECASEQARRRSPCTTKGCRRLPPQVFAGTGTGASDRDASVQGTAYLTFTLVPNST</sequence>
<name>A0A5C3KQN3_COPMA</name>
<gene>
    <name evidence="1" type="ORF">FA15DRAFT_747670</name>
</gene>
<evidence type="ECO:0000313" key="1">
    <source>
        <dbReference type="EMBL" id="TFK22704.1"/>
    </source>
</evidence>
<dbReference type="OrthoDB" id="3116195at2759"/>